<evidence type="ECO:0000313" key="3">
    <source>
        <dbReference type="EMBL" id="MDC5698918.1"/>
    </source>
</evidence>
<dbReference type="InterPro" id="IPR016071">
    <property type="entry name" value="Staphylococal_nuclease_OB-fold"/>
</dbReference>
<feature type="compositionally biased region" description="Low complexity" evidence="1">
    <location>
        <begin position="69"/>
        <end position="86"/>
    </location>
</feature>
<sequence>MSGSRRSRGARRGLAIAITGVAVGVLSQCAQPTLLAPSDLGSTTTTPAGAPTSASTSASPAQPVPAAKPPATRTAAPKPTASAKPAPTRWEVTWVVDGDTIHVSRGGDVVKVRLIGIDTPERDECGYQGARDSLRRIIAGRAVTLEKGARTSQDQYGRLLRYVRAGGTDVGLAQIKSGFAVARFDSRDGYGSHPREDAYIAADRQSADRGWACAEPAPVKPQTGWPLPGDEHPCPQGRPIKGNESSMIAHSPGQQSYLVTNPEQCFATLSDAVAAGYRPAKR</sequence>
<dbReference type="PROSITE" id="PS01123">
    <property type="entry name" value="TNASE_1"/>
    <property type="match status" value="1"/>
</dbReference>
<evidence type="ECO:0000256" key="1">
    <source>
        <dbReference type="SAM" id="MobiDB-lite"/>
    </source>
</evidence>
<dbReference type="InterPro" id="IPR035437">
    <property type="entry name" value="SNase_OB-fold_sf"/>
</dbReference>
<dbReference type="InterPro" id="IPR002071">
    <property type="entry name" value="Thermonucl_AS"/>
</dbReference>
<dbReference type="SMART" id="SM00318">
    <property type="entry name" value="SNc"/>
    <property type="match status" value="1"/>
</dbReference>
<comment type="caution">
    <text evidence="3">The sequence shown here is derived from an EMBL/GenBank/DDBJ whole genome shotgun (WGS) entry which is preliminary data.</text>
</comment>
<dbReference type="Gene3D" id="2.40.50.90">
    <property type="match status" value="1"/>
</dbReference>
<name>A0ABT5GKZ8_9MICO</name>
<dbReference type="PROSITE" id="PS50830">
    <property type="entry name" value="TNASE_3"/>
    <property type="match status" value="1"/>
</dbReference>
<feature type="region of interest" description="Disordered" evidence="1">
    <location>
        <begin position="38"/>
        <end position="86"/>
    </location>
</feature>
<dbReference type="SUPFAM" id="SSF50199">
    <property type="entry name" value="Staphylococcal nuclease"/>
    <property type="match status" value="1"/>
</dbReference>
<proteinExistence type="predicted"/>
<dbReference type="EMBL" id="JAPFQL010000093">
    <property type="protein sequence ID" value="MDC5698918.1"/>
    <property type="molecule type" value="Genomic_DNA"/>
</dbReference>
<organism evidence="3 4">
    <name type="scientific">Intrasporangium calvum</name>
    <dbReference type="NCBI Taxonomy" id="53358"/>
    <lineage>
        <taxon>Bacteria</taxon>
        <taxon>Bacillati</taxon>
        <taxon>Actinomycetota</taxon>
        <taxon>Actinomycetes</taxon>
        <taxon>Micrococcales</taxon>
        <taxon>Intrasporangiaceae</taxon>
        <taxon>Intrasporangium</taxon>
    </lineage>
</organism>
<dbReference type="Pfam" id="PF00565">
    <property type="entry name" value="SNase"/>
    <property type="match status" value="1"/>
</dbReference>
<feature type="compositionally biased region" description="Low complexity" evidence="1">
    <location>
        <begin position="42"/>
        <end position="61"/>
    </location>
</feature>
<dbReference type="Proteomes" id="UP001150259">
    <property type="component" value="Unassembled WGS sequence"/>
</dbReference>
<gene>
    <name evidence="3" type="ORF">OO014_16825</name>
</gene>
<evidence type="ECO:0000313" key="4">
    <source>
        <dbReference type="Proteomes" id="UP001150259"/>
    </source>
</evidence>
<evidence type="ECO:0000259" key="2">
    <source>
        <dbReference type="PROSITE" id="PS50830"/>
    </source>
</evidence>
<keyword evidence="4" id="KW-1185">Reference proteome</keyword>
<dbReference type="RefSeq" id="WP_272463478.1">
    <property type="nucleotide sequence ID" value="NZ_JAPFQL010000093.1"/>
</dbReference>
<protein>
    <submittedName>
        <fullName evidence="3">Thermonuclease family protein</fullName>
    </submittedName>
</protein>
<accession>A0ABT5GKZ8</accession>
<reference evidence="3 4" key="1">
    <citation type="submission" date="2022-11" db="EMBL/GenBank/DDBJ databases">
        <title>Anaerobic phenanthrene biodegradation by a DNRA strain PheN6.</title>
        <authorList>
            <person name="Zhang Z."/>
        </authorList>
    </citation>
    <scope>NUCLEOTIDE SEQUENCE [LARGE SCALE GENOMIC DNA]</scope>
    <source>
        <strain evidence="3 4">PheN6</strain>
    </source>
</reference>
<feature type="domain" description="TNase-like" evidence="2">
    <location>
        <begin position="86"/>
        <end position="206"/>
    </location>
</feature>